<evidence type="ECO:0000256" key="3">
    <source>
        <dbReference type="ARBA" id="ARBA00023180"/>
    </source>
</evidence>
<dbReference type="SUPFAM" id="SSF53474">
    <property type="entry name" value="alpha/beta-Hydrolases"/>
    <property type="match status" value="1"/>
</dbReference>
<dbReference type="InterPro" id="IPR002018">
    <property type="entry name" value="CarbesteraseB"/>
</dbReference>
<organism evidence="5 6">
    <name type="scientific">Chilo suppressalis</name>
    <name type="common">Asiatic rice borer moth</name>
    <dbReference type="NCBI Taxonomy" id="168631"/>
    <lineage>
        <taxon>Eukaryota</taxon>
        <taxon>Metazoa</taxon>
        <taxon>Ecdysozoa</taxon>
        <taxon>Arthropoda</taxon>
        <taxon>Hexapoda</taxon>
        <taxon>Insecta</taxon>
        <taxon>Pterygota</taxon>
        <taxon>Neoptera</taxon>
        <taxon>Endopterygota</taxon>
        <taxon>Lepidoptera</taxon>
        <taxon>Glossata</taxon>
        <taxon>Ditrysia</taxon>
        <taxon>Pyraloidea</taxon>
        <taxon>Crambidae</taxon>
        <taxon>Crambinae</taxon>
        <taxon>Chilo</taxon>
    </lineage>
</organism>
<gene>
    <name evidence="5" type="ORF">CHILSU_LOCUS4024</name>
</gene>
<keyword evidence="3" id="KW-0325">Glycoprotein</keyword>
<feature type="domain" description="Carboxylesterase type B" evidence="4">
    <location>
        <begin position="8"/>
        <end position="111"/>
    </location>
</feature>
<evidence type="ECO:0000313" key="6">
    <source>
        <dbReference type="Proteomes" id="UP001153292"/>
    </source>
</evidence>
<accession>A0ABN8AX26</accession>
<dbReference type="Proteomes" id="UP001153292">
    <property type="component" value="Chromosome 18"/>
</dbReference>
<reference evidence="5" key="1">
    <citation type="submission" date="2021-12" db="EMBL/GenBank/DDBJ databases">
        <authorList>
            <person name="King R."/>
        </authorList>
    </citation>
    <scope>NUCLEOTIDE SEQUENCE</scope>
</reference>
<dbReference type="InterPro" id="IPR051093">
    <property type="entry name" value="Neuroligin/BSAL"/>
</dbReference>
<dbReference type="InterPro" id="IPR019819">
    <property type="entry name" value="Carboxylesterase_B_CS"/>
</dbReference>
<dbReference type="Pfam" id="PF00135">
    <property type="entry name" value="COesterase"/>
    <property type="match status" value="1"/>
</dbReference>
<proteinExistence type="inferred from homology"/>
<dbReference type="PANTHER" id="PTHR43903">
    <property type="entry name" value="NEUROLIGIN"/>
    <property type="match status" value="1"/>
</dbReference>
<comment type="similarity">
    <text evidence="1">Belongs to the type-B carboxylesterase/lipase family.</text>
</comment>
<sequence length="113" mass="13427">MYITRFRTKRIAAYLGIPYAQPPIEFRRFAAPEYTDLPQWDGVRNATLYAPDCMQSEAKSDEVQQRIWDKHDELFMKLLESQLEEPRKKEYSEDCLYLNVYLPADDTQPKNTD</sequence>
<evidence type="ECO:0000256" key="2">
    <source>
        <dbReference type="ARBA" id="ARBA00022729"/>
    </source>
</evidence>
<keyword evidence="6" id="KW-1185">Reference proteome</keyword>
<protein>
    <recommendedName>
        <fullName evidence="4">Carboxylesterase type B domain-containing protein</fullName>
    </recommendedName>
</protein>
<dbReference type="EMBL" id="OU963911">
    <property type="protein sequence ID" value="CAH0400821.1"/>
    <property type="molecule type" value="Genomic_DNA"/>
</dbReference>
<name>A0ABN8AX26_CHISP</name>
<evidence type="ECO:0000256" key="1">
    <source>
        <dbReference type="ARBA" id="ARBA00005964"/>
    </source>
</evidence>
<dbReference type="Gene3D" id="3.40.50.1820">
    <property type="entry name" value="alpha/beta hydrolase"/>
    <property type="match status" value="1"/>
</dbReference>
<dbReference type="InterPro" id="IPR029058">
    <property type="entry name" value="AB_hydrolase_fold"/>
</dbReference>
<keyword evidence="2" id="KW-0732">Signal</keyword>
<dbReference type="PROSITE" id="PS00941">
    <property type="entry name" value="CARBOXYLESTERASE_B_2"/>
    <property type="match status" value="1"/>
</dbReference>
<evidence type="ECO:0000313" key="5">
    <source>
        <dbReference type="EMBL" id="CAH0400821.1"/>
    </source>
</evidence>
<evidence type="ECO:0000259" key="4">
    <source>
        <dbReference type="Pfam" id="PF00135"/>
    </source>
</evidence>